<dbReference type="GO" id="GO:0003676">
    <property type="term" value="F:nucleic acid binding"/>
    <property type="evidence" value="ECO:0007669"/>
    <property type="project" value="InterPro"/>
</dbReference>
<dbReference type="SMART" id="SM00479">
    <property type="entry name" value="EXOIII"/>
    <property type="match status" value="1"/>
</dbReference>
<evidence type="ECO:0000259" key="3">
    <source>
        <dbReference type="SMART" id="SM00481"/>
    </source>
</evidence>
<sequence>MYLIFDTETTGLPKRWDAPLTDSDNWPRCIQIAWQLHDEAGRVIEHQDYLVQPEGFNIPFDAEQVHGISTELAQEQGVTLKEVLEKFNIALSRSKFVVGQNVGFDVNIMGAEFHRLDMGTSLHELPVLDTCTETTAQLCCIPGGRGGKFKLPTLTELHEFLFNEPFAEAHNATADVEATTRCFLELIRQQVLTSEELDVQPDYFQNFSEANPQPIQLIGLKHINLKKASEEIRKRLQKEQGGAEISSAEIKENLEKLDEVKFSHLHNHSQFSILQSTISIKDLVDAAAKKGMPAVALTDHANMMGAFHFVKEVGA</sequence>
<dbReference type="Gene3D" id="3.20.20.140">
    <property type="entry name" value="Metal-dependent hydrolases"/>
    <property type="match status" value="1"/>
</dbReference>
<dbReference type="GO" id="GO:0008408">
    <property type="term" value="F:3'-5' exonuclease activity"/>
    <property type="evidence" value="ECO:0007669"/>
    <property type="project" value="InterPro"/>
</dbReference>
<dbReference type="SUPFAM" id="SSF89550">
    <property type="entry name" value="PHP domain-like"/>
    <property type="match status" value="1"/>
</dbReference>
<proteinExistence type="predicted"/>
<gene>
    <name evidence="4" type="ORF">ENO10_01215</name>
</gene>
<feature type="domain" description="Polymerase/histidinol phosphatase N-terminal" evidence="3">
    <location>
        <begin position="263"/>
        <end position="315"/>
    </location>
</feature>
<evidence type="ECO:0000313" key="4">
    <source>
        <dbReference type="EMBL" id="HER39824.1"/>
    </source>
</evidence>
<dbReference type="InterPro" id="IPR004013">
    <property type="entry name" value="PHP_dom"/>
</dbReference>
<dbReference type="PANTHER" id="PTHR32294">
    <property type="entry name" value="DNA POLYMERASE III SUBUNIT ALPHA"/>
    <property type="match status" value="1"/>
</dbReference>
<accession>A0A7C2M3U5</accession>
<dbReference type="InterPro" id="IPR003141">
    <property type="entry name" value="Pol/His_phosphatase_N"/>
</dbReference>
<dbReference type="Gene3D" id="3.30.420.10">
    <property type="entry name" value="Ribonuclease H-like superfamily/Ribonuclease H"/>
    <property type="match status" value="1"/>
</dbReference>
<dbReference type="GO" id="GO:0006260">
    <property type="term" value="P:DNA replication"/>
    <property type="evidence" value="ECO:0007669"/>
    <property type="project" value="InterPro"/>
</dbReference>
<organism evidence="4">
    <name type="scientific">Salinimicrobium catena</name>
    <dbReference type="NCBI Taxonomy" id="390640"/>
    <lineage>
        <taxon>Bacteria</taxon>
        <taxon>Pseudomonadati</taxon>
        <taxon>Bacteroidota</taxon>
        <taxon>Flavobacteriia</taxon>
        <taxon>Flavobacteriales</taxon>
        <taxon>Flavobacteriaceae</taxon>
        <taxon>Salinimicrobium</taxon>
    </lineage>
</organism>
<dbReference type="SMART" id="SM00481">
    <property type="entry name" value="POLIIIAc"/>
    <property type="match status" value="1"/>
</dbReference>
<dbReference type="InterPro" id="IPR016195">
    <property type="entry name" value="Pol/histidinol_Pase-like"/>
</dbReference>
<dbReference type="AlphaFoldDB" id="A0A7C2M3U5"/>
<feature type="non-terminal residue" evidence="4">
    <location>
        <position position="315"/>
    </location>
</feature>
<comment type="caution">
    <text evidence="4">The sequence shown here is derived from an EMBL/GenBank/DDBJ whole genome shotgun (WGS) entry which is preliminary data.</text>
</comment>
<evidence type="ECO:0000256" key="1">
    <source>
        <dbReference type="ARBA" id="ARBA00019114"/>
    </source>
</evidence>
<dbReference type="CDD" id="cd06127">
    <property type="entry name" value="DEDDh"/>
    <property type="match status" value="1"/>
</dbReference>
<name>A0A7C2M3U5_9FLAO</name>
<dbReference type="InterPro" id="IPR004805">
    <property type="entry name" value="DnaE2/DnaE/PolC"/>
</dbReference>
<dbReference type="Proteomes" id="UP000885753">
    <property type="component" value="Unassembled WGS sequence"/>
</dbReference>
<dbReference type="EMBL" id="DSEE01000090">
    <property type="protein sequence ID" value="HER39824.1"/>
    <property type="molecule type" value="Genomic_DNA"/>
</dbReference>
<dbReference type="Pfam" id="PF02811">
    <property type="entry name" value="PHP"/>
    <property type="match status" value="1"/>
</dbReference>
<dbReference type="Pfam" id="PF00929">
    <property type="entry name" value="RNase_T"/>
    <property type="match status" value="1"/>
</dbReference>
<evidence type="ECO:0000259" key="2">
    <source>
        <dbReference type="SMART" id="SM00479"/>
    </source>
</evidence>
<feature type="domain" description="Exonuclease" evidence="2">
    <location>
        <begin position="1"/>
        <end position="192"/>
    </location>
</feature>
<dbReference type="SUPFAM" id="SSF53098">
    <property type="entry name" value="Ribonuclease H-like"/>
    <property type="match status" value="1"/>
</dbReference>
<dbReference type="InterPro" id="IPR013520">
    <property type="entry name" value="Ribonucl_H"/>
</dbReference>
<dbReference type="InterPro" id="IPR012337">
    <property type="entry name" value="RNaseH-like_sf"/>
</dbReference>
<reference evidence="4" key="1">
    <citation type="journal article" date="2020" name="mSystems">
        <title>Genome- and Community-Level Interaction Insights into Carbon Utilization and Element Cycling Functions of Hydrothermarchaeota in Hydrothermal Sediment.</title>
        <authorList>
            <person name="Zhou Z."/>
            <person name="Liu Y."/>
            <person name="Xu W."/>
            <person name="Pan J."/>
            <person name="Luo Z.H."/>
            <person name="Li M."/>
        </authorList>
    </citation>
    <scope>NUCLEOTIDE SEQUENCE [LARGE SCALE GENOMIC DNA]</scope>
    <source>
        <strain evidence="4">SpSt-1235</strain>
    </source>
</reference>
<dbReference type="PANTHER" id="PTHR32294:SF0">
    <property type="entry name" value="DNA POLYMERASE III SUBUNIT ALPHA"/>
    <property type="match status" value="1"/>
</dbReference>
<protein>
    <recommendedName>
        <fullName evidence="1">DNA polymerase III subunit alpha</fullName>
    </recommendedName>
</protein>
<dbReference type="InterPro" id="IPR036397">
    <property type="entry name" value="RNaseH_sf"/>
</dbReference>